<keyword evidence="3 4" id="KW-0413">Isomerase</keyword>
<dbReference type="GO" id="GO:0160147">
    <property type="term" value="F:tRNA pseudouridine(38-40) synthase activity"/>
    <property type="evidence" value="ECO:0007669"/>
    <property type="project" value="UniProtKB-EC"/>
</dbReference>
<dbReference type="Gene3D" id="3.30.70.660">
    <property type="entry name" value="Pseudouridine synthase I, catalytic domain, C-terminal subdomain"/>
    <property type="match status" value="1"/>
</dbReference>
<organism evidence="11">
    <name type="scientific">Desulfofervidus auxilii</name>
    <dbReference type="NCBI Taxonomy" id="1621989"/>
    <lineage>
        <taxon>Bacteria</taxon>
        <taxon>Pseudomonadati</taxon>
        <taxon>Thermodesulfobacteriota</taxon>
        <taxon>Candidatus Desulfofervidia</taxon>
        <taxon>Candidatus Desulfofervidales</taxon>
        <taxon>Candidatus Desulfofervidaceae</taxon>
        <taxon>Candidatus Desulfofervidus</taxon>
    </lineage>
</organism>
<comment type="function">
    <text evidence="4">Formation of pseudouridine at positions 38, 39 and 40 in the anticodon stem and loop of transfer RNAs.</text>
</comment>
<protein>
    <recommendedName>
        <fullName evidence="4">tRNA pseudouridine synthase A</fullName>
        <ecNumber evidence="4">5.4.99.12</ecNumber>
    </recommendedName>
    <alternativeName>
        <fullName evidence="4">tRNA pseudouridine(38-40) synthase</fullName>
    </alternativeName>
    <alternativeName>
        <fullName evidence="4">tRNA pseudouridylate synthase I</fullName>
    </alternativeName>
    <alternativeName>
        <fullName evidence="4">tRNA-uridine isomerase I</fullName>
    </alternativeName>
</protein>
<dbReference type="KEGG" id="daw:HS1_000591"/>
<evidence type="ECO:0000256" key="2">
    <source>
        <dbReference type="ARBA" id="ARBA00022694"/>
    </source>
</evidence>
<dbReference type="RefSeq" id="WP_066060760.1">
    <property type="nucleotide sequence ID" value="NZ_CP013015.1"/>
</dbReference>
<dbReference type="PANTHER" id="PTHR11142:SF0">
    <property type="entry name" value="TRNA PSEUDOURIDINE SYNTHASE-LIKE 1"/>
    <property type="match status" value="1"/>
</dbReference>
<feature type="binding site" evidence="4 6">
    <location>
        <position position="134"/>
    </location>
    <ligand>
        <name>substrate</name>
    </ligand>
</feature>
<evidence type="ECO:0000256" key="7">
    <source>
        <dbReference type="RuleBase" id="RU003792"/>
    </source>
</evidence>
<dbReference type="EMBL" id="CP013015">
    <property type="protein sequence ID" value="AMM40397.1"/>
    <property type="molecule type" value="Genomic_DNA"/>
</dbReference>
<dbReference type="CDD" id="cd02570">
    <property type="entry name" value="PseudoU_synth_EcTruA"/>
    <property type="match status" value="1"/>
</dbReference>
<evidence type="ECO:0000313" key="11">
    <source>
        <dbReference type="EMBL" id="HEC68138.1"/>
    </source>
</evidence>
<dbReference type="Proteomes" id="UP000885738">
    <property type="component" value="Unassembled WGS sequence"/>
</dbReference>
<dbReference type="InterPro" id="IPR020103">
    <property type="entry name" value="PsdUridine_synth_cat_dom_sf"/>
</dbReference>
<dbReference type="InterPro" id="IPR020095">
    <property type="entry name" value="PsdUridine_synth_TruA_C"/>
</dbReference>
<dbReference type="Proteomes" id="UP000070560">
    <property type="component" value="Chromosome"/>
</dbReference>
<dbReference type="InterPro" id="IPR001406">
    <property type="entry name" value="PsdUridine_synth_TruA"/>
</dbReference>
<sequence>MSFLSLLFPKLPFPDSYTISYSPPLKNIRCVLQYKGTAYQGWQKQPSGPTIQGIVEQCISRLTNETIKVKASGRTDAGVHAVMQTINFFTHSSLRPNKFLQALNSLLPKDIAVIYADEVKTEFDAQFCVRSKTYAYFILNAKQASPFLKDYTWQIRKTLDIAAMQETSRSLIGEHNFAAFMASGSDIKNTIRNIFHLEIKEKGPFIIIEIEADGFLRHMARNIVGTLVEIGLHKRKKQEIKSILASQDRKLAGINAPAKGLFLKEVKY</sequence>
<feature type="active site" description="Nucleophile" evidence="4 5">
    <location>
        <position position="76"/>
    </location>
</feature>
<dbReference type="EMBL" id="DRKW01000066">
    <property type="protein sequence ID" value="HEB73823.1"/>
    <property type="molecule type" value="Genomic_DNA"/>
</dbReference>
<comment type="caution">
    <text evidence="4">Lacks conserved residue(s) required for the propagation of feature annotation.</text>
</comment>
<dbReference type="EC" id="5.4.99.12" evidence="4"/>
<dbReference type="AlphaFoldDB" id="A0A7C1W1X5"/>
<evidence type="ECO:0000313" key="10">
    <source>
        <dbReference type="EMBL" id="HEB73823.1"/>
    </source>
</evidence>
<dbReference type="Gene3D" id="3.30.70.580">
    <property type="entry name" value="Pseudouridine synthase I, catalytic domain, N-terminal subdomain"/>
    <property type="match status" value="1"/>
</dbReference>
<comment type="similarity">
    <text evidence="1 4 7">Belongs to the tRNA pseudouridine synthase TruA family.</text>
</comment>
<dbReference type="Proteomes" id="UP000886268">
    <property type="component" value="Unassembled WGS sequence"/>
</dbReference>
<dbReference type="FunFam" id="3.30.70.580:FF:000001">
    <property type="entry name" value="tRNA pseudouridine synthase A"/>
    <property type="match status" value="1"/>
</dbReference>
<dbReference type="SUPFAM" id="SSF55120">
    <property type="entry name" value="Pseudouridine synthase"/>
    <property type="match status" value="1"/>
</dbReference>
<comment type="subunit">
    <text evidence="4">Homodimer.</text>
</comment>
<proteinExistence type="inferred from homology"/>
<comment type="catalytic activity">
    <reaction evidence="4 7">
        <text>uridine(38/39/40) in tRNA = pseudouridine(38/39/40) in tRNA</text>
        <dbReference type="Rhea" id="RHEA:22376"/>
        <dbReference type="Rhea" id="RHEA-COMP:10085"/>
        <dbReference type="Rhea" id="RHEA-COMP:10087"/>
        <dbReference type="ChEBI" id="CHEBI:65314"/>
        <dbReference type="ChEBI" id="CHEBI:65315"/>
        <dbReference type="EC" id="5.4.99.12"/>
    </reaction>
</comment>
<gene>
    <name evidence="4 11" type="primary">truA</name>
    <name evidence="11" type="ORF">ENI35_04940</name>
    <name evidence="10" type="ORF">ENJ03_01195</name>
    <name evidence="9" type="ORF">HS1_000591</name>
</gene>
<name>A0A7C1W1X5_DESA2</name>
<feature type="domain" description="Pseudouridine synthase I TruA alpha/beta" evidence="8">
    <location>
        <begin position="33"/>
        <end position="127"/>
    </location>
</feature>
<accession>A0A7C1W1X5</accession>
<dbReference type="PIRSF" id="PIRSF001430">
    <property type="entry name" value="tRNA_psdUrid_synth"/>
    <property type="match status" value="1"/>
</dbReference>
<evidence type="ECO:0000256" key="4">
    <source>
        <dbReference type="HAMAP-Rule" id="MF_00171"/>
    </source>
</evidence>
<evidence type="ECO:0000256" key="3">
    <source>
        <dbReference type="ARBA" id="ARBA00023235"/>
    </source>
</evidence>
<dbReference type="InterPro" id="IPR020094">
    <property type="entry name" value="TruA/RsuA/RluB/E/F_N"/>
</dbReference>
<dbReference type="NCBIfam" id="TIGR00071">
    <property type="entry name" value="hisT_truA"/>
    <property type="match status" value="1"/>
</dbReference>
<evidence type="ECO:0000256" key="6">
    <source>
        <dbReference type="PIRSR" id="PIRSR001430-2"/>
    </source>
</evidence>
<dbReference type="Pfam" id="PF01416">
    <property type="entry name" value="PseudoU_synth_1"/>
    <property type="match status" value="2"/>
</dbReference>
<evidence type="ECO:0000256" key="5">
    <source>
        <dbReference type="PIRSR" id="PIRSR001430-1"/>
    </source>
</evidence>
<evidence type="ECO:0000256" key="1">
    <source>
        <dbReference type="ARBA" id="ARBA00009375"/>
    </source>
</evidence>
<keyword evidence="2 4" id="KW-0819">tRNA processing</keyword>
<dbReference type="GO" id="GO:0003723">
    <property type="term" value="F:RNA binding"/>
    <property type="evidence" value="ECO:0007669"/>
    <property type="project" value="InterPro"/>
</dbReference>
<dbReference type="GO" id="GO:0031119">
    <property type="term" value="P:tRNA pseudouridine synthesis"/>
    <property type="evidence" value="ECO:0007669"/>
    <property type="project" value="UniProtKB-UniRule"/>
</dbReference>
<evidence type="ECO:0000313" key="9">
    <source>
        <dbReference type="EMBL" id="AMM40397.1"/>
    </source>
</evidence>
<feature type="domain" description="Pseudouridine synthase I TruA alpha/beta" evidence="8">
    <location>
        <begin position="169"/>
        <end position="268"/>
    </location>
</feature>
<reference evidence="9 12" key="1">
    <citation type="submission" date="2015-10" db="EMBL/GenBank/DDBJ databases">
        <title>Candidatus Desulfofervidus auxilii, a hydrogenotrophic sulfate-reducing bacterium involved in the thermophilic anaerobic oxidation of methane.</title>
        <authorList>
            <person name="Krukenberg V."/>
            <person name="Richter M."/>
            <person name="Wegener G."/>
        </authorList>
    </citation>
    <scope>NUCLEOTIDE SEQUENCE [LARGE SCALE GENOMIC DNA]</scope>
    <source>
        <strain evidence="9 12">HS1</strain>
    </source>
</reference>
<evidence type="ECO:0000313" key="12">
    <source>
        <dbReference type="Proteomes" id="UP000070560"/>
    </source>
</evidence>
<dbReference type="PANTHER" id="PTHR11142">
    <property type="entry name" value="PSEUDOURIDYLATE SYNTHASE"/>
    <property type="match status" value="1"/>
</dbReference>
<dbReference type="HAMAP" id="MF_00171">
    <property type="entry name" value="TruA"/>
    <property type="match status" value="1"/>
</dbReference>
<dbReference type="EMBL" id="DRIH01000171">
    <property type="protein sequence ID" value="HEC68138.1"/>
    <property type="molecule type" value="Genomic_DNA"/>
</dbReference>
<evidence type="ECO:0000259" key="8">
    <source>
        <dbReference type="Pfam" id="PF01416"/>
    </source>
</evidence>
<dbReference type="OrthoDB" id="9811823at2"/>
<reference evidence="11" key="2">
    <citation type="journal article" date="2020" name="mSystems">
        <title>Genome- and Community-Level Interaction Insights into Carbon Utilization and Element Cycling Functions of Hydrothermarchaeota in Hydrothermal Sediment.</title>
        <authorList>
            <person name="Zhou Z."/>
            <person name="Liu Y."/>
            <person name="Xu W."/>
            <person name="Pan J."/>
            <person name="Luo Z.H."/>
            <person name="Li M."/>
        </authorList>
    </citation>
    <scope>NUCLEOTIDE SEQUENCE [LARGE SCALE GENOMIC DNA]</scope>
    <source>
        <strain evidence="11">HyVt-389</strain>
        <strain evidence="10">HyVt-45</strain>
    </source>
</reference>
<dbReference type="InterPro" id="IPR020097">
    <property type="entry name" value="PsdUridine_synth_TruA_a/b_dom"/>
</dbReference>
<keyword evidence="12" id="KW-1185">Reference proteome</keyword>